<dbReference type="EMBL" id="KV429145">
    <property type="protein sequence ID" value="KZT64032.1"/>
    <property type="molecule type" value="Genomic_DNA"/>
</dbReference>
<dbReference type="SUPFAM" id="SSF52540">
    <property type="entry name" value="P-loop containing nucleoside triphosphate hydrolases"/>
    <property type="match status" value="1"/>
</dbReference>
<organism evidence="1 2">
    <name type="scientific">Daedalea quercina L-15889</name>
    <dbReference type="NCBI Taxonomy" id="1314783"/>
    <lineage>
        <taxon>Eukaryota</taxon>
        <taxon>Fungi</taxon>
        <taxon>Dikarya</taxon>
        <taxon>Basidiomycota</taxon>
        <taxon>Agaricomycotina</taxon>
        <taxon>Agaricomycetes</taxon>
        <taxon>Polyporales</taxon>
        <taxon>Fomitopsis</taxon>
    </lineage>
</organism>
<dbReference type="OrthoDB" id="6362633at2759"/>
<dbReference type="InterPro" id="IPR027417">
    <property type="entry name" value="P-loop_NTPase"/>
</dbReference>
<reference evidence="1 2" key="1">
    <citation type="journal article" date="2016" name="Mol. Biol. Evol.">
        <title>Comparative Genomics of Early-Diverging Mushroom-Forming Fungi Provides Insights into the Origins of Lignocellulose Decay Capabilities.</title>
        <authorList>
            <person name="Nagy L.G."/>
            <person name="Riley R."/>
            <person name="Tritt A."/>
            <person name="Adam C."/>
            <person name="Daum C."/>
            <person name="Floudas D."/>
            <person name="Sun H."/>
            <person name="Yadav J.S."/>
            <person name="Pangilinan J."/>
            <person name="Larsson K.H."/>
            <person name="Matsuura K."/>
            <person name="Barry K."/>
            <person name="Labutti K."/>
            <person name="Kuo R."/>
            <person name="Ohm R.A."/>
            <person name="Bhattacharya S.S."/>
            <person name="Shirouzu T."/>
            <person name="Yoshinaga Y."/>
            <person name="Martin F.M."/>
            <person name="Grigoriev I.V."/>
            <person name="Hibbett D.S."/>
        </authorList>
    </citation>
    <scope>NUCLEOTIDE SEQUENCE [LARGE SCALE GENOMIC DNA]</scope>
    <source>
        <strain evidence="1 2">L-15889</strain>
    </source>
</reference>
<name>A0A165L785_9APHY</name>
<dbReference type="STRING" id="1314783.A0A165L785"/>
<dbReference type="GO" id="GO:0016787">
    <property type="term" value="F:hydrolase activity"/>
    <property type="evidence" value="ECO:0007669"/>
    <property type="project" value="UniProtKB-KW"/>
</dbReference>
<dbReference type="Gene3D" id="3.40.50.300">
    <property type="entry name" value="P-loop containing nucleotide triphosphate hydrolases"/>
    <property type="match status" value="1"/>
</dbReference>
<dbReference type="Proteomes" id="UP000076727">
    <property type="component" value="Unassembled WGS sequence"/>
</dbReference>
<accession>A0A165L785</accession>
<protein>
    <submittedName>
        <fullName evidence="1">p-loop containing nucleoside triphosphate hydrolase protein</fullName>
    </submittedName>
</protein>
<dbReference type="AlphaFoldDB" id="A0A165L785"/>
<evidence type="ECO:0000313" key="2">
    <source>
        <dbReference type="Proteomes" id="UP000076727"/>
    </source>
</evidence>
<gene>
    <name evidence="1" type="ORF">DAEQUDRAFT_760181</name>
</gene>
<proteinExistence type="predicted"/>
<evidence type="ECO:0000313" key="1">
    <source>
        <dbReference type="EMBL" id="KZT64032.1"/>
    </source>
</evidence>
<dbReference type="PANTHER" id="PTHR10285">
    <property type="entry name" value="URIDINE KINASE"/>
    <property type="match status" value="1"/>
</dbReference>
<keyword evidence="1" id="KW-0378">Hydrolase</keyword>
<sequence length="252" mass="28229">MLSADTSGAIRSRCAQTRRMDQQAIQLGDYILQRLPATPSRARILIGLAGVPASGKSTLAQLIVDHVNRMSRHEHASESDRDIAVLIGLDGWHLSRAQLDAMPDPKLAHDRRGAHWTFDGEAYVDFVRALRRPHPDPAATAEDESDVIHAPSFDHTVKDPTPRAVAVYPYHRVVLIEGLYGFLGVPPWREAAEMLDERWWLDVSEQEAERRLVARHVRSGVAKDLEEAIWRSRENDAPSKVSSKNITLAMDI</sequence>
<keyword evidence="2" id="KW-1185">Reference proteome</keyword>